<evidence type="ECO:0000256" key="4">
    <source>
        <dbReference type="PROSITE-ProRule" id="PRU00169"/>
    </source>
</evidence>
<dbReference type="GO" id="GO:0000976">
    <property type="term" value="F:transcription cis-regulatory region binding"/>
    <property type="evidence" value="ECO:0007669"/>
    <property type="project" value="TreeGrafter"/>
</dbReference>
<sequence length="137" mass="15660">MEGWGSPTLFERLITIEYLMKKVLLIEDDELILKMVEFKLSKEGYQVYIARDGDSGVRAIHELRPDLVITDLMMPFKSGLEVTYLVKKEYPDLPIIVLSALGEEESSVQKAFQLGASDFVAKPFNPNELLLRIKRLI</sequence>
<dbReference type="PANTHER" id="PTHR48111">
    <property type="entry name" value="REGULATOR OF RPOS"/>
    <property type="match status" value="1"/>
</dbReference>
<dbReference type="InterPro" id="IPR011006">
    <property type="entry name" value="CheY-like_superfamily"/>
</dbReference>
<evidence type="ECO:0000259" key="5">
    <source>
        <dbReference type="PROSITE" id="PS50110"/>
    </source>
</evidence>
<evidence type="ECO:0000313" key="6">
    <source>
        <dbReference type="EMBL" id="EKB50724.1"/>
    </source>
</evidence>
<dbReference type="GO" id="GO:0005829">
    <property type="term" value="C:cytosol"/>
    <property type="evidence" value="ECO:0007669"/>
    <property type="project" value="TreeGrafter"/>
</dbReference>
<reference evidence="6 7" key="1">
    <citation type="journal article" date="2012" name="J. Bacteriol.">
        <title>Draft Genome Sequence of Cecembia lonarensis Strain LW9T, Isolated from Lonar Lake, a Haloalkaline Lake in India.</title>
        <authorList>
            <person name="Shivaji S."/>
            <person name="Ara S."/>
            <person name="Singh A."/>
            <person name="Pinnaka A.K."/>
        </authorList>
    </citation>
    <scope>NUCLEOTIDE SEQUENCE [LARGE SCALE GENOMIC DNA]</scope>
    <source>
        <strain evidence="6 7">LW9</strain>
    </source>
</reference>
<evidence type="ECO:0000256" key="3">
    <source>
        <dbReference type="ARBA" id="ARBA00023125"/>
    </source>
</evidence>
<dbReference type="InterPro" id="IPR039420">
    <property type="entry name" value="WalR-like"/>
</dbReference>
<dbReference type="GO" id="GO:0032993">
    <property type="term" value="C:protein-DNA complex"/>
    <property type="evidence" value="ECO:0007669"/>
    <property type="project" value="TreeGrafter"/>
</dbReference>
<keyword evidence="2" id="KW-0902">Two-component regulatory system</keyword>
<comment type="caution">
    <text evidence="6">The sequence shown here is derived from an EMBL/GenBank/DDBJ whole genome shotgun (WGS) entry which is preliminary data.</text>
</comment>
<feature type="modified residue" description="4-aspartylphosphate" evidence="4">
    <location>
        <position position="71"/>
    </location>
</feature>
<dbReference type="GO" id="GO:0000156">
    <property type="term" value="F:phosphorelay response regulator activity"/>
    <property type="evidence" value="ECO:0007669"/>
    <property type="project" value="TreeGrafter"/>
</dbReference>
<dbReference type="SMART" id="SM00448">
    <property type="entry name" value="REC"/>
    <property type="match status" value="1"/>
</dbReference>
<dbReference type="CDD" id="cd17574">
    <property type="entry name" value="REC_OmpR"/>
    <property type="match status" value="1"/>
</dbReference>
<proteinExistence type="predicted"/>
<dbReference type="AlphaFoldDB" id="K1M385"/>
<feature type="domain" description="Response regulatory" evidence="5">
    <location>
        <begin position="22"/>
        <end position="137"/>
    </location>
</feature>
<keyword evidence="1 4" id="KW-0597">Phosphoprotein</keyword>
<dbReference type="EMBL" id="AMGM01000006">
    <property type="protein sequence ID" value="EKB50724.1"/>
    <property type="molecule type" value="Genomic_DNA"/>
</dbReference>
<name>K1M385_CECL9</name>
<dbReference type="Gene3D" id="3.40.50.2300">
    <property type="match status" value="1"/>
</dbReference>
<dbReference type="Pfam" id="PF00072">
    <property type="entry name" value="Response_reg"/>
    <property type="match status" value="1"/>
</dbReference>
<dbReference type="PANTHER" id="PTHR48111:SF40">
    <property type="entry name" value="PHOSPHATE REGULON TRANSCRIPTIONAL REGULATORY PROTEIN PHOB"/>
    <property type="match status" value="1"/>
</dbReference>
<dbReference type="Proteomes" id="UP000004478">
    <property type="component" value="Unassembled WGS sequence"/>
</dbReference>
<evidence type="ECO:0000256" key="2">
    <source>
        <dbReference type="ARBA" id="ARBA00023012"/>
    </source>
</evidence>
<dbReference type="GO" id="GO:0006355">
    <property type="term" value="P:regulation of DNA-templated transcription"/>
    <property type="evidence" value="ECO:0007669"/>
    <property type="project" value="TreeGrafter"/>
</dbReference>
<gene>
    <name evidence="6" type="primary">yycF_3</name>
    <name evidence="6" type="ORF">B879_00704</name>
</gene>
<keyword evidence="7" id="KW-1185">Reference proteome</keyword>
<evidence type="ECO:0000256" key="1">
    <source>
        <dbReference type="ARBA" id="ARBA00022553"/>
    </source>
</evidence>
<evidence type="ECO:0000313" key="7">
    <source>
        <dbReference type="Proteomes" id="UP000004478"/>
    </source>
</evidence>
<dbReference type="PROSITE" id="PS50110">
    <property type="entry name" value="RESPONSE_REGULATORY"/>
    <property type="match status" value="1"/>
</dbReference>
<accession>K1M385</accession>
<keyword evidence="3" id="KW-0238">DNA-binding</keyword>
<organism evidence="6 7">
    <name type="scientific">Cecembia lonarensis (strain CCUG 58316 / KCTC 22772 / LW9)</name>
    <dbReference type="NCBI Taxonomy" id="1225176"/>
    <lineage>
        <taxon>Bacteria</taxon>
        <taxon>Pseudomonadati</taxon>
        <taxon>Bacteroidota</taxon>
        <taxon>Cytophagia</taxon>
        <taxon>Cytophagales</taxon>
        <taxon>Cyclobacteriaceae</taxon>
        <taxon>Cecembia</taxon>
    </lineage>
</organism>
<dbReference type="InterPro" id="IPR001789">
    <property type="entry name" value="Sig_transdc_resp-reg_receiver"/>
</dbReference>
<dbReference type="PATRIC" id="fig|1225176.3.peg.751"/>
<dbReference type="SUPFAM" id="SSF52172">
    <property type="entry name" value="CheY-like"/>
    <property type="match status" value="1"/>
</dbReference>
<protein>
    <submittedName>
        <fullName evidence="6">Transcriptional regulatory protein YycF</fullName>
    </submittedName>
</protein>